<reference evidence="3" key="1">
    <citation type="journal article" date="2024" name="IScience">
        <title>Strigolactones Initiate the Formation of Haustorium-like Structures in Castilleja.</title>
        <authorList>
            <person name="Buerger M."/>
            <person name="Peterson D."/>
            <person name="Chory J."/>
        </authorList>
    </citation>
    <scope>NUCLEOTIDE SEQUENCE [LARGE SCALE GENOMIC DNA]</scope>
</reference>
<sequence length="192" mass="21571">MDDDQVRVTVEEVLVADALVPIPTEEVTTVGEASGQFIAWPRRLVVENVRQVNPQRELFPKQSSQVNPEPATPLTKTDVLKTLWFAAADIKKPRKLYIEPGVVGLTRISLAINQLDIMGLLVTGTISVSVMTFYNKCLYNILKSSRRDARYGLMCLLTIQTHCNNEDMSLIRNRIGEGSFDFFLLPLYEVGN</sequence>
<evidence type="ECO:0000313" key="3">
    <source>
        <dbReference type="Proteomes" id="UP001632038"/>
    </source>
</evidence>
<dbReference type="EMBL" id="JAVIJP010000074">
    <property type="protein sequence ID" value="KAL3618843.1"/>
    <property type="molecule type" value="Genomic_DNA"/>
</dbReference>
<dbReference type="Proteomes" id="UP001632038">
    <property type="component" value="Unassembled WGS sequence"/>
</dbReference>
<gene>
    <name evidence="2" type="ORF">CASFOL_037291</name>
</gene>
<proteinExistence type="predicted"/>
<protein>
    <recommendedName>
        <fullName evidence="1">DUF8039 domain-containing protein</fullName>
    </recommendedName>
</protein>
<name>A0ABD3BNQ8_9LAMI</name>
<dbReference type="Pfam" id="PF26133">
    <property type="entry name" value="DUF8039"/>
    <property type="match status" value="1"/>
</dbReference>
<dbReference type="InterPro" id="IPR058352">
    <property type="entry name" value="DUF8039"/>
</dbReference>
<dbReference type="PANTHER" id="PTHR33018">
    <property type="entry name" value="OS10G0338966 PROTEIN-RELATED"/>
    <property type="match status" value="1"/>
</dbReference>
<dbReference type="AlphaFoldDB" id="A0ABD3BNQ8"/>
<feature type="domain" description="DUF8039" evidence="1">
    <location>
        <begin position="1"/>
        <end position="46"/>
    </location>
</feature>
<accession>A0ABD3BNQ8</accession>
<comment type="caution">
    <text evidence="2">The sequence shown here is derived from an EMBL/GenBank/DDBJ whole genome shotgun (WGS) entry which is preliminary data.</text>
</comment>
<organism evidence="2 3">
    <name type="scientific">Castilleja foliolosa</name>
    <dbReference type="NCBI Taxonomy" id="1961234"/>
    <lineage>
        <taxon>Eukaryota</taxon>
        <taxon>Viridiplantae</taxon>
        <taxon>Streptophyta</taxon>
        <taxon>Embryophyta</taxon>
        <taxon>Tracheophyta</taxon>
        <taxon>Spermatophyta</taxon>
        <taxon>Magnoliopsida</taxon>
        <taxon>eudicotyledons</taxon>
        <taxon>Gunneridae</taxon>
        <taxon>Pentapetalae</taxon>
        <taxon>asterids</taxon>
        <taxon>lamiids</taxon>
        <taxon>Lamiales</taxon>
        <taxon>Orobanchaceae</taxon>
        <taxon>Pedicularideae</taxon>
        <taxon>Castillejinae</taxon>
        <taxon>Castilleja</taxon>
    </lineage>
</organism>
<evidence type="ECO:0000313" key="2">
    <source>
        <dbReference type="EMBL" id="KAL3618843.1"/>
    </source>
</evidence>
<keyword evidence="3" id="KW-1185">Reference proteome</keyword>
<dbReference type="PANTHER" id="PTHR33018:SF34">
    <property type="entry name" value="OS02G0472350 PROTEIN"/>
    <property type="match status" value="1"/>
</dbReference>
<evidence type="ECO:0000259" key="1">
    <source>
        <dbReference type="Pfam" id="PF26133"/>
    </source>
</evidence>